<keyword evidence="2" id="KW-1185">Reference proteome</keyword>
<dbReference type="RefSeq" id="WP_210668485.1">
    <property type="nucleotide sequence ID" value="NZ_JAGFBV010000054.1"/>
</dbReference>
<name>A0A940XHZ1_9FLAO</name>
<gene>
    <name evidence="1" type="ORF">J3495_18750</name>
</gene>
<sequence>MKNQIYKLKDLSKFPNRDTIWKTKYKFIFSGVFSVSRIQFDKEKKYGVLSAGFVCDRHCGQGFRIFIKKVNDKWIIDEVEETWVS</sequence>
<dbReference type="EMBL" id="JAGFBV010000054">
    <property type="protein sequence ID" value="MBP4140114.1"/>
    <property type="molecule type" value="Genomic_DNA"/>
</dbReference>
<evidence type="ECO:0000313" key="2">
    <source>
        <dbReference type="Proteomes" id="UP000675047"/>
    </source>
</evidence>
<dbReference type="Proteomes" id="UP000675047">
    <property type="component" value="Unassembled WGS sequence"/>
</dbReference>
<reference evidence="1 2" key="1">
    <citation type="submission" date="2021-03" db="EMBL/GenBank/DDBJ databases">
        <title>Flavobacterium Flabelliformis Sp. Nov. And Flavobacterium Geliluteum Sp. Nov., Two Novel Multidrug Resistant Psychrophilic Species Isolated From Antarctica.</title>
        <authorList>
            <person name="Kralova S."/>
            <person name="Busse H.J."/>
            <person name="Bezdicek M."/>
            <person name="Nykrynova M."/>
            <person name="Kroupova E."/>
            <person name="Krsek D."/>
            <person name="Sedlacek I."/>
        </authorList>
    </citation>
    <scope>NUCLEOTIDE SEQUENCE [LARGE SCALE GENOMIC DNA]</scope>
    <source>
        <strain evidence="1 2">P7388</strain>
    </source>
</reference>
<dbReference type="AlphaFoldDB" id="A0A940XHZ1"/>
<comment type="caution">
    <text evidence="1">The sequence shown here is derived from an EMBL/GenBank/DDBJ whole genome shotgun (WGS) entry which is preliminary data.</text>
</comment>
<proteinExistence type="predicted"/>
<accession>A0A940XHZ1</accession>
<evidence type="ECO:0000313" key="1">
    <source>
        <dbReference type="EMBL" id="MBP4140114.1"/>
    </source>
</evidence>
<organism evidence="1 2">
    <name type="scientific">Flavobacterium geliluteum</name>
    <dbReference type="NCBI Taxonomy" id="2816120"/>
    <lineage>
        <taxon>Bacteria</taxon>
        <taxon>Pseudomonadati</taxon>
        <taxon>Bacteroidota</taxon>
        <taxon>Flavobacteriia</taxon>
        <taxon>Flavobacteriales</taxon>
        <taxon>Flavobacteriaceae</taxon>
        <taxon>Flavobacterium</taxon>
    </lineage>
</organism>
<protein>
    <submittedName>
        <fullName evidence="1">Uncharacterized protein</fullName>
    </submittedName>
</protein>